<accession>A0A2B8BHT1</accession>
<feature type="signal peptide" evidence="1">
    <location>
        <begin position="1"/>
        <end position="26"/>
    </location>
</feature>
<sequence length="143" mass="14246">MSVRHKLGLMAIAAVMSIGATSIAHATPEVRITMQNLGTTTMNWTSGGGPNGTAIVALPSSVAASAAPTARYSVPLNTPANGVFTYTATGGHSCGYSYSRSGSCVLTSETAVLQSAGSVCAVVSHGVSGSGSSCINSITYSLK</sequence>
<proteinExistence type="predicted"/>
<gene>
    <name evidence="2" type="ORF">CRT60_12715</name>
</gene>
<comment type="caution">
    <text evidence="2">The sequence shown here is derived from an EMBL/GenBank/DDBJ whole genome shotgun (WGS) entry which is preliminary data.</text>
</comment>
<dbReference type="AlphaFoldDB" id="A0A2B8BHT1"/>
<keyword evidence="1" id="KW-0732">Signal</keyword>
<protein>
    <submittedName>
        <fullName evidence="2">Uncharacterized protein</fullName>
    </submittedName>
</protein>
<evidence type="ECO:0000313" key="2">
    <source>
        <dbReference type="EMBL" id="PGH57310.1"/>
    </source>
</evidence>
<dbReference type="Proteomes" id="UP000225379">
    <property type="component" value="Unassembled WGS sequence"/>
</dbReference>
<organism evidence="2 3">
    <name type="scientific">Azospirillum palustre</name>
    <dbReference type="NCBI Taxonomy" id="2044885"/>
    <lineage>
        <taxon>Bacteria</taxon>
        <taxon>Pseudomonadati</taxon>
        <taxon>Pseudomonadota</taxon>
        <taxon>Alphaproteobacteria</taxon>
        <taxon>Rhodospirillales</taxon>
        <taxon>Azospirillaceae</taxon>
        <taxon>Azospirillum</taxon>
    </lineage>
</organism>
<evidence type="ECO:0000256" key="1">
    <source>
        <dbReference type="SAM" id="SignalP"/>
    </source>
</evidence>
<dbReference type="EMBL" id="PDKW01000040">
    <property type="protein sequence ID" value="PGH57310.1"/>
    <property type="molecule type" value="Genomic_DNA"/>
</dbReference>
<reference evidence="3" key="1">
    <citation type="submission" date="2017-10" db="EMBL/GenBank/DDBJ databases">
        <authorList>
            <person name="Kravchenko I.K."/>
            <person name="Grouzdev D.S."/>
        </authorList>
    </citation>
    <scope>NUCLEOTIDE SEQUENCE [LARGE SCALE GENOMIC DNA]</scope>
    <source>
        <strain evidence="3">B2</strain>
    </source>
</reference>
<evidence type="ECO:0000313" key="3">
    <source>
        <dbReference type="Proteomes" id="UP000225379"/>
    </source>
</evidence>
<keyword evidence="3" id="KW-1185">Reference proteome</keyword>
<dbReference type="RefSeq" id="WP_098736762.1">
    <property type="nucleotide sequence ID" value="NZ_PDKW01000040.1"/>
</dbReference>
<name>A0A2B8BHT1_9PROT</name>
<feature type="chain" id="PRO_5012451267" evidence="1">
    <location>
        <begin position="27"/>
        <end position="143"/>
    </location>
</feature>